<proteinExistence type="predicted"/>
<evidence type="ECO:0000313" key="3">
    <source>
        <dbReference type="Proteomes" id="UP000196005"/>
    </source>
</evidence>
<dbReference type="KEGG" id="suls:Sdiek1_2740"/>
<dbReference type="InterPro" id="IPR017792">
    <property type="entry name" value="UAAP1"/>
</dbReference>
<dbReference type="Proteomes" id="UP000196005">
    <property type="component" value="Chromosome"/>
</dbReference>
<dbReference type="RefSeq" id="WP_087439563.1">
    <property type="nucleotide sequence ID" value="NZ_CP021416.1"/>
</dbReference>
<dbReference type="InterPro" id="IPR018959">
    <property type="entry name" value="DUF1989"/>
</dbReference>
<dbReference type="Pfam" id="PF09347">
    <property type="entry name" value="DUF1989"/>
    <property type="match status" value="1"/>
</dbReference>
<dbReference type="PANTHER" id="PTHR31527">
    <property type="entry name" value="RE64534P"/>
    <property type="match status" value="1"/>
</dbReference>
<organism evidence="2 3">
    <name type="scientific">Sulfurospirillum diekertiae</name>
    <dbReference type="NCBI Taxonomy" id="1854492"/>
    <lineage>
        <taxon>Bacteria</taxon>
        <taxon>Pseudomonadati</taxon>
        <taxon>Campylobacterota</taxon>
        <taxon>Epsilonproteobacteria</taxon>
        <taxon>Campylobacterales</taxon>
        <taxon>Sulfurospirillaceae</taxon>
        <taxon>Sulfurospirillum</taxon>
    </lineage>
</organism>
<evidence type="ECO:0000259" key="1">
    <source>
        <dbReference type="Pfam" id="PF09347"/>
    </source>
</evidence>
<feature type="domain" description="DUF1989" evidence="1">
    <location>
        <begin position="18"/>
        <end position="190"/>
    </location>
</feature>
<dbReference type="EMBL" id="CP021416">
    <property type="protein sequence ID" value="ARU49888.1"/>
    <property type="molecule type" value="Genomic_DNA"/>
</dbReference>
<reference evidence="3" key="1">
    <citation type="submission" date="2017-05" db="EMBL/GenBank/DDBJ databases">
        <title>Dechlorination kinetics govern the competition between two new strains of the genus Sulfurospirillum.</title>
        <authorList>
            <person name="Buttet G.F."/>
            <person name="Murray A.M."/>
            <person name="Goris T."/>
            <person name="Burion M."/>
            <person name="Lin B."/>
            <person name="Rolle M."/>
            <person name="Maillard J."/>
        </authorList>
    </citation>
    <scope>NUCLEOTIDE SEQUENCE [LARGE SCALE GENOMIC DNA]</scope>
    <source>
        <strain evidence="3">SL2-1</strain>
    </source>
</reference>
<dbReference type="NCBIfam" id="TIGR03425">
    <property type="entry name" value="urea_degr_2"/>
    <property type="match status" value="1"/>
</dbReference>
<dbReference type="PANTHER" id="PTHR31527:SF0">
    <property type="entry name" value="RE64534P"/>
    <property type="match status" value="1"/>
</dbReference>
<keyword evidence="3" id="KW-1185">Reference proteome</keyword>
<evidence type="ECO:0000313" key="2">
    <source>
        <dbReference type="EMBL" id="ARU49888.1"/>
    </source>
</evidence>
<name>A0A1Y0HP54_9BACT</name>
<sequence length="245" mass="27541">MISKHLNLKQESIVLDEVLPGGGKWSKIIKRGQKVRISTEDGKGAVSALFYNADNTAERYNFADTVKIQWNAFLGKGKVLFSELGHILFSITEDTTNGLMDTVAGMSNPRLVKENFGEGSFNDIRNRYYKSDRENFLVELGKYGMGKRDIVACLNLFRKVDVKEGSKLSLSPLRPETCGYIELRAEMNVLLVLSNTPHVMEKGVYNPSDVQITIYQGAPLSEDDFCMNFSPEAKRGFENNARYFA</sequence>
<dbReference type="OrthoDB" id="9772660at2"/>
<protein>
    <recommendedName>
        <fullName evidence="1">DUF1989 domain-containing protein</fullName>
    </recommendedName>
</protein>
<dbReference type="AlphaFoldDB" id="A0A1Y0HP54"/>
<accession>A0A1Y0HP54</accession>
<gene>
    <name evidence="2" type="ORF">Sdiek1_2740</name>
</gene>